<comment type="caution">
    <text evidence="2">The sequence shown here is derived from an EMBL/GenBank/DDBJ whole genome shotgun (WGS) entry which is preliminary data.</text>
</comment>
<reference evidence="2" key="1">
    <citation type="submission" date="2021-09" db="EMBL/GenBank/DDBJ databases">
        <authorList>
            <consortium name="Pathogen Informatics"/>
        </authorList>
    </citation>
    <scope>NUCLEOTIDE SEQUENCE</scope>
    <source>
        <strain evidence="2">PvW1</strain>
    </source>
</reference>
<protein>
    <submittedName>
        <fullName evidence="2">(malaria parasite P. vivax) hypothetical protein</fullName>
    </submittedName>
</protein>
<proteinExistence type="predicted"/>
<dbReference type="InterPro" id="IPR008780">
    <property type="entry name" value="Plasmodium_Vir"/>
</dbReference>
<accession>A0A8S4HH49</accession>
<evidence type="ECO:0000256" key="1">
    <source>
        <dbReference type="SAM" id="MobiDB-lite"/>
    </source>
</evidence>
<evidence type="ECO:0000313" key="3">
    <source>
        <dbReference type="Proteomes" id="UP000779233"/>
    </source>
</evidence>
<dbReference type="Pfam" id="PF05795">
    <property type="entry name" value="Plasmodium_Vir"/>
    <property type="match status" value="2"/>
</dbReference>
<dbReference type="VEuPathDB" id="PlasmoDB:PVPAM_010006300"/>
<evidence type="ECO:0000313" key="2">
    <source>
        <dbReference type="EMBL" id="CAG9485555.1"/>
    </source>
</evidence>
<name>A0A8S4HH49_PLAVI</name>
<sequence>MSSSSISPDFLGLYAKSTKELDTEKFYDAMNSDASNLDIYYNLCNDKLNSKEKHQMMPICKKYLRFLDFSEVWGSISTKYDVSLLLNYWLSDKIAAIHGFTNIDKIRIDFAALQMVWYYFKENRIQLFPEKCEEYYEKIKEMISVYKFFEDKCSSKAYKCPDVFDKCKDKNIESSLEDLSCHAIIKARSASILEGESTDQPRDVEQRPLGPADGPQLQLDQADSYTQELTETSGFRKKVTHSVLGAAPVLLTATMLYRV</sequence>
<feature type="region of interest" description="Disordered" evidence="1">
    <location>
        <begin position="195"/>
        <end position="218"/>
    </location>
</feature>
<gene>
    <name evidence="2" type="ORF">PVW1_000025400</name>
</gene>
<dbReference type="EMBL" id="CAJZCX010000018">
    <property type="protein sequence ID" value="CAG9485555.1"/>
    <property type="molecule type" value="Genomic_DNA"/>
</dbReference>
<dbReference type="Proteomes" id="UP000779233">
    <property type="component" value="Unassembled WGS sequence"/>
</dbReference>
<dbReference type="AlphaFoldDB" id="A0A8S4HH49"/>
<organism evidence="2 3">
    <name type="scientific">Plasmodium vivax</name>
    <name type="common">malaria parasite P. vivax</name>
    <dbReference type="NCBI Taxonomy" id="5855"/>
    <lineage>
        <taxon>Eukaryota</taxon>
        <taxon>Sar</taxon>
        <taxon>Alveolata</taxon>
        <taxon>Apicomplexa</taxon>
        <taxon>Aconoidasida</taxon>
        <taxon>Haemosporida</taxon>
        <taxon>Plasmodiidae</taxon>
        <taxon>Plasmodium</taxon>
        <taxon>Plasmodium (Plasmodium)</taxon>
    </lineage>
</organism>